<evidence type="ECO:0000313" key="2">
    <source>
        <dbReference type="Proteomes" id="UP000606194"/>
    </source>
</evidence>
<comment type="caution">
    <text evidence="1">The sequence shown here is derived from an EMBL/GenBank/DDBJ whole genome shotgun (WGS) entry which is preliminary data.</text>
</comment>
<dbReference type="AlphaFoldDB" id="A0A918L2B3"/>
<keyword evidence="2" id="KW-1185">Reference proteome</keyword>
<name>A0A918L2B3_9ACTN</name>
<gene>
    <name evidence="1" type="ORF">GCM10010269_20520</name>
</gene>
<dbReference type="Proteomes" id="UP000606194">
    <property type="component" value="Unassembled WGS sequence"/>
</dbReference>
<evidence type="ECO:0000313" key="1">
    <source>
        <dbReference type="EMBL" id="GGR81254.1"/>
    </source>
</evidence>
<accession>A0A918L2B3</accession>
<protein>
    <submittedName>
        <fullName evidence="1">Uncharacterized protein</fullName>
    </submittedName>
</protein>
<reference evidence="1" key="1">
    <citation type="journal article" date="2014" name="Int. J. Syst. Evol. Microbiol.">
        <title>Complete genome sequence of Corynebacterium casei LMG S-19264T (=DSM 44701T), isolated from a smear-ripened cheese.</title>
        <authorList>
            <consortium name="US DOE Joint Genome Institute (JGI-PGF)"/>
            <person name="Walter F."/>
            <person name="Albersmeier A."/>
            <person name="Kalinowski J."/>
            <person name="Ruckert C."/>
        </authorList>
    </citation>
    <scope>NUCLEOTIDE SEQUENCE</scope>
    <source>
        <strain evidence="1">JCM 4386</strain>
    </source>
</reference>
<dbReference type="EMBL" id="BMTL01000007">
    <property type="protein sequence ID" value="GGR81254.1"/>
    <property type="molecule type" value="Genomic_DNA"/>
</dbReference>
<organism evidence="1 2">
    <name type="scientific">Streptomyces humidus</name>
    <dbReference type="NCBI Taxonomy" id="52259"/>
    <lineage>
        <taxon>Bacteria</taxon>
        <taxon>Bacillati</taxon>
        <taxon>Actinomycetota</taxon>
        <taxon>Actinomycetes</taxon>
        <taxon>Kitasatosporales</taxon>
        <taxon>Streptomycetaceae</taxon>
        <taxon>Streptomyces</taxon>
    </lineage>
</organism>
<sequence>MHPTTPPYLIRHLDGRTEYEVLSAQVMTWRRERELPAESARPILDSLRDEREMAVLVDTDDNAFVACLQLDRTALAAPPWTDSDTAQPTLALSCAAAAPGVGYRIGWLLTIWARHYAALCDYTRVACTVPLRHHRDSAGERLIGHLVDECGWNRHRSAGPPDGLVVLLTADACRADSLDAFITTEIPVLPAVSAEKEPAS</sequence>
<proteinExistence type="predicted"/>
<reference evidence="1" key="2">
    <citation type="submission" date="2020-09" db="EMBL/GenBank/DDBJ databases">
        <authorList>
            <person name="Sun Q."/>
            <person name="Ohkuma M."/>
        </authorList>
    </citation>
    <scope>NUCLEOTIDE SEQUENCE</scope>
    <source>
        <strain evidence="1">JCM 4386</strain>
    </source>
</reference>